<feature type="transmembrane region" description="Helical" evidence="8">
    <location>
        <begin position="369"/>
        <end position="393"/>
    </location>
</feature>
<feature type="transmembrane region" description="Helical" evidence="8">
    <location>
        <begin position="339"/>
        <end position="357"/>
    </location>
</feature>
<feature type="compositionally biased region" description="Polar residues" evidence="7">
    <location>
        <begin position="531"/>
        <end position="543"/>
    </location>
</feature>
<dbReference type="Gene3D" id="1.20.1720.10">
    <property type="entry name" value="Multidrug resistance protein D"/>
    <property type="match status" value="1"/>
</dbReference>
<dbReference type="Proteomes" id="UP000813444">
    <property type="component" value="Unassembled WGS sequence"/>
</dbReference>
<evidence type="ECO:0000313" key="11">
    <source>
        <dbReference type="Proteomes" id="UP000813444"/>
    </source>
</evidence>
<dbReference type="InterPro" id="IPR011701">
    <property type="entry name" value="MFS"/>
</dbReference>
<dbReference type="InterPro" id="IPR036259">
    <property type="entry name" value="MFS_trans_sf"/>
</dbReference>
<dbReference type="Gene3D" id="1.20.1250.20">
    <property type="entry name" value="MFS general substrate transporter like domains"/>
    <property type="match status" value="1"/>
</dbReference>
<feature type="transmembrane region" description="Helical" evidence="8">
    <location>
        <begin position="7"/>
        <end position="31"/>
    </location>
</feature>
<evidence type="ECO:0000256" key="7">
    <source>
        <dbReference type="SAM" id="MobiDB-lite"/>
    </source>
</evidence>
<feature type="transmembrane region" description="Helical" evidence="8">
    <location>
        <begin position="475"/>
        <end position="496"/>
    </location>
</feature>
<dbReference type="EMBL" id="JAGPNK010000001">
    <property type="protein sequence ID" value="KAH7329611.1"/>
    <property type="molecule type" value="Genomic_DNA"/>
</dbReference>
<feature type="transmembrane region" description="Helical" evidence="8">
    <location>
        <begin position="103"/>
        <end position="124"/>
    </location>
</feature>
<dbReference type="PRINTS" id="PR01036">
    <property type="entry name" value="TCRTETB"/>
</dbReference>
<keyword evidence="6" id="KW-0325">Glycoprotein</keyword>
<evidence type="ECO:0000256" key="4">
    <source>
        <dbReference type="ARBA" id="ARBA00022989"/>
    </source>
</evidence>
<feature type="transmembrane region" description="Helical" evidence="8">
    <location>
        <begin position="309"/>
        <end position="330"/>
    </location>
</feature>
<keyword evidence="2" id="KW-0813">Transport</keyword>
<evidence type="ECO:0000259" key="9">
    <source>
        <dbReference type="PROSITE" id="PS50850"/>
    </source>
</evidence>
<evidence type="ECO:0000256" key="1">
    <source>
        <dbReference type="ARBA" id="ARBA00004141"/>
    </source>
</evidence>
<keyword evidence="5 8" id="KW-0472">Membrane</keyword>
<dbReference type="CDD" id="cd17502">
    <property type="entry name" value="MFS_Azr1_MDR_like"/>
    <property type="match status" value="1"/>
</dbReference>
<evidence type="ECO:0000256" key="8">
    <source>
        <dbReference type="SAM" id="Phobius"/>
    </source>
</evidence>
<dbReference type="PANTHER" id="PTHR23501">
    <property type="entry name" value="MAJOR FACILITATOR SUPERFAMILY"/>
    <property type="match status" value="1"/>
</dbReference>
<feature type="transmembrane region" description="Helical" evidence="8">
    <location>
        <begin position="75"/>
        <end position="97"/>
    </location>
</feature>
<feature type="transmembrane region" description="Helical" evidence="8">
    <location>
        <begin position="233"/>
        <end position="255"/>
    </location>
</feature>
<name>A0A8K0WZ66_9HYPO</name>
<dbReference type="Pfam" id="PF07690">
    <property type="entry name" value="MFS_1"/>
    <property type="match status" value="1"/>
</dbReference>
<organism evidence="10 11">
    <name type="scientific">Stachybotrys elegans</name>
    <dbReference type="NCBI Taxonomy" id="80388"/>
    <lineage>
        <taxon>Eukaryota</taxon>
        <taxon>Fungi</taxon>
        <taxon>Dikarya</taxon>
        <taxon>Ascomycota</taxon>
        <taxon>Pezizomycotina</taxon>
        <taxon>Sordariomycetes</taxon>
        <taxon>Hypocreomycetidae</taxon>
        <taxon>Hypocreales</taxon>
        <taxon>Stachybotryaceae</taxon>
        <taxon>Stachybotrys</taxon>
    </lineage>
</organism>
<evidence type="ECO:0000256" key="2">
    <source>
        <dbReference type="ARBA" id="ARBA00022448"/>
    </source>
</evidence>
<comment type="caution">
    <text evidence="10">The sequence shown here is derived from an EMBL/GenBank/DDBJ whole genome shotgun (WGS) entry which is preliminary data.</text>
</comment>
<feature type="domain" description="Major facilitator superfamily (MFS) profile" evidence="9">
    <location>
        <begin position="9"/>
        <end position="500"/>
    </location>
</feature>
<accession>A0A8K0WZ66</accession>
<keyword evidence="4 8" id="KW-1133">Transmembrane helix</keyword>
<evidence type="ECO:0000313" key="10">
    <source>
        <dbReference type="EMBL" id="KAH7329611.1"/>
    </source>
</evidence>
<evidence type="ECO:0000256" key="6">
    <source>
        <dbReference type="ARBA" id="ARBA00023180"/>
    </source>
</evidence>
<feature type="transmembrane region" description="Helical" evidence="8">
    <location>
        <begin position="405"/>
        <end position="426"/>
    </location>
</feature>
<keyword evidence="3 8" id="KW-0812">Transmembrane</keyword>
<feature type="region of interest" description="Disordered" evidence="7">
    <location>
        <begin position="516"/>
        <end position="543"/>
    </location>
</feature>
<reference evidence="10" key="1">
    <citation type="journal article" date="2021" name="Nat. Commun.">
        <title>Genetic determinants of endophytism in the Arabidopsis root mycobiome.</title>
        <authorList>
            <person name="Mesny F."/>
            <person name="Miyauchi S."/>
            <person name="Thiergart T."/>
            <person name="Pickel B."/>
            <person name="Atanasova L."/>
            <person name="Karlsson M."/>
            <person name="Huettel B."/>
            <person name="Barry K.W."/>
            <person name="Haridas S."/>
            <person name="Chen C."/>
            <person name="Bauer D."/>
            <person name="Andreopoulos W."/>
            <person name="Pangilinan J."/>
            <person name="LaButti K."/>
            <person name="Riley R."/>
            <person name="Lipzen A."/>
            <person name="Clum A."/>
            <person name="Drula E."/>
            <person name="Henrissat B."/>
            <person name="Kohler A."/>
            <person name="Grigoriev I.V."/>
            <person name="Martin F.M."/>
            <person name="Hacquard S."/>
        </authorList>
    </citation>
    <scope>NUCLEOTIDE SEQUENCE</scope>
    <source>
        <strain evidence="10">MPI-CAGE-CH-0235</strain>
    </source>
</reference>
<feature type="transmembrane region" description="Helical" evidence="8">
    <location>
        <begin position="275"/>
        <end position="297"/>
    </location>
</feature>
<dbReference type="InterPro" id="IPR020846">
    <property type="entry name" value="MFS_dom"/>
</dbReference>
<dbReference type="AlphaFoldDB" id="A0A8K0WZ66"/>
<dbReference type="GO" id="GO:0005886">
    <property type="term" value="C:plasma membrane"/>
    <property type="evidence" value="ECO:0007669"/>
    <property type="project" value="TreeGrafter"/>
</dbReference>
<protein>
    <submittedName>
        <fullName evidence="10">Major facilitator superfamily domain-containing protein</fullName>
    </submittedName>
</protein>
<feature type="transmembrane region" description="Helical" evidence="8">
    <location>
        <begin position="162"/>
        <end position="181"/>
    </location>
</feature>
<proteinExistence type="predicted"/>
<dbReference type="PROSITE" id="PS50850">
    <property type="entry name" value="MFS"/>
    <property type="match status" value="1"/>
</dbReference>
<comment type="subcellular location">
    <subcellularLocation>
        <location evidence="1">Membrane</location>
        <topology evidence="1">Multi-pass membrane protein</topology>
    </subcellularLocation>
</comment>
<gene>
    <name evidence="10" type="ORF">B0I35DRAFT_345729</name>
</gene>
<keyword evidence="11" id="KW-1185">Reference proteome</keyword>
<sequence length="543" mass="58900">MQDYRFWGIIFSLCTVSLLASLETTVIVTSLPSIVADLEFGESYVWVGNIFFLTSAIVQPLFGQISNLFGRRYPTLFVVALYTLGSGICGGAVSPAMMIVGRAIQGAGSGGINLVVEVIVSDLVPLRDRGYFMAIVLLVYSIGSTAGPAVGGAIVENTSWRWVFYINLPVGGLCLVSLWAFLRVRWDRTATIASRLQRLDYIGNALFTGSTISVLLALTWAGVTYPWSDYHVLAPLLIGFAGMALFIWFESSSFVPGGEPVMPVRIFANRTSATVYALTFLNSTTLYWIFFFVPLYFQGVLLVSPTQSGVYILPITLVAIPGAAMAAVALSRWGRYKPLHIVGFALVTIGFGLFSLMDRHTSTGEWVGFQIIPAIGGGLILNTLLPAFQAPLLESDQAAATASWAFIRSFGSVWGVAVPATIFNTYTSRYASRVDNEMAQMVLRSGDAYASATRDFVMSFPEPVRSQMRDVYTEAFRMVFLVGIAVAGSACLISFLEEEIVLRKELETEFGIDTGKEGAKETSEMEGGQTPVATSQGTPMIQG</sequence>
<feature type="transmembrane region" description="Helical" evidence="8">
    <location>
        <begin position="43"/>
        <end position="63"/>
    </location>
</feature>
<dbReference type="GO" id="GO:0022857">
    <property type="term" value="F:transmembrane transporter activity"/>
    <property type="evidence" value="ECO:0007669"/>
    <property type="project" value="InterPro"/>
</dbReference>
<evidence type="ECO:0000256" key="3">
    <source>
        <dbReference type="ARBA" id="ARBA00022692"/>
    </source>
</evidence>
<dbReference type="OrthoDB" id="10021397at2759"/>
<dbReference type="SUPFAM" id="SSF103473">
    <property type="entry name" value="MFS general substrate transporter"/>
    <property type="match status" value="1"/>
</dbReference>
<feature type="transmembrane region" description="Helical" evidence="8">
    <location>
        <begin position="201"/>
        <end position="221"/>
    </location>
</feature>
<feature type="transmembrane region" description="Helical" evidence="8">
    <location>
        <begin position="131"/>
        <end position="150"/>
    </location>
</feature>
<dbReference type="PANTHER" id="PTHR23501:SF187">
    <property type="entry name" value="MAJOR FACILITATOR SUPERFAMILY (MFS) PROFILE DOMAIN-CONTAINING PROTEIN"/>
    <property type="match status" value="1"/>
</dbReference>
<evidence type="ECO:0000256" key="5">
    <source>
        <dbReference type="ARBA" id="ARBA00023136"/>
    </source>
</evidence>